<dbReference type="EMBL" id="AP018732">
    <property type="protein sequence ID" value="BBE41565.1"/>
    <property type="molecule type" value="Genomic_DNA"/>
</dbReference>
<evidence type="ECO:0000313" key="11">
    <source>
        <dbReference type="EMBL" id="BBE41565.1"/>
    </source>
</evidence>
<evidence type="ECO:0000256" key="2">
    <source>
        <dbReference type="ARBA" id="ARBA00005156"/>
    </source>
</evidence>
<evidence type="ECO:0000256" key="1">
    <source>
        <dbReference type="ARBA" id="ARBA00001966"/>
    </source>
</evidence>
<organism evidence="11 12">
    <name type="scientific">Conexivisphaera calida</name>
    <dbReference type="NCBI Taxonomy" id="1874277"/>
    <lineage>
        <taxon>Archaea</taxon>
        <taxon>Nitrososphaerota</taxon>
        <taxon>Conexivisphaeria</taxon>
        <taxon>Conexivisphaerales</taxon>
        <taxon>Conexivisphaeraceae</taxon>
        <taxon>Conexivisphaera</taxon>
    </lineage>
</organism>
<dbReference type="EC" id="2.5.1.108" evidence="3 10"/>
<comment type="catalytic activity">
    <reaction evidence="9 10">
        <text>L-histidyl-[translation elongation factor 2] + S-adenosyl-L-methionine = 2-[(3S)-amino-3-carboxypropyl]-L-histidyl-[translation elongation factor 2] + S-methyl-5'-thioadenosine + H(+)</text>
        <dbReference type="Rhea" id="RHEA:36783"/>
        <dbReference type="Rhea" id="RHEA-COMP:9748"/>
        <dbReference type="Rhea" id="RHEA-COMP:9749"/>
        <dbReference type="ChEBI" id="CHEBI:15378"/>
        <dbReference type="ChEBI" id="CHEBI:17509"/>
        <dbReference type="ChEBI" id="CHEBI:29979"/>
        <dbReference type="ChEBI" id="CHEBI:59789"/>
        <dbReference type="ChEBI" id="CHEBI:73995"/>
        <dbReference type="EC" id="2.5.1.108"/>
    </reaction>
</comment>
<dbReference type="Gene3D" id="3.40.50.11850">
    <property type="entry name" value="Diphthamide synthesis DPH1/DPH2 domain 2"/>
    <property type="match status" value="1"/>
</dbReference>
<reference evidence="11 12" key="1">
    <citation type="journal article" date="2019" name="ISME J.">
        <title>Isolation and characterization of a thermophilic sulfur- and iron-reducing thaumarchaeote from a terrestrial acidic hot spring.</title>
        <authorList>
            <person name="Kato S."/>
            <person name="Itoh T."/>
            <person name="Yuki M."/>
            <person name="Nagamori M."/>
            <person name="Ohnishi M."/>
            <person name="Uematsu K."/>
            <person name="Suzuki K."/>
            <person name="Takashina T."/>
            <person name="Ohkuma M."/>
        </authorList>
    </citation>
    <scope>NUCLEOTIDE SEQUENCE [LARGE SCALE GENOMIC DNA]</scope>
    <source>
        <strain evidence="11 12">NAS-02</strain>
    </source>
</reference>
<keyword evidence="10" id="KW-0004">4Fe-4S</keyword>
<accession>A0A4P2VJQ2</accession>
<evidence type="ECO:0000313" key="12">
    <source>
        <dbReference type="Proteomes" id="UP000509448"/>
    </source>
</evidence>
<dbReference type="InterPro" id="IPR042265">
    <property type="entry name" value="DPH1/DPH2_3"/>
</dbReference>
<evidence type="ECO:0000256" key="3">
    <source>
        <dbReference type="ARBA" id="ARBA00012221"/>
    </source>
</evidence>
<dbReference type="UniPathway" id="UPA00559"/>
<keyword evidence="4 10" id="KW-0808">Transferase</keyword>
<dbReference type="GO" id="GO:0046872">
    <property type="term" value="F:metal ion binding"/>
    <property type="evidence" value="ECO:0007669"/>
    <property type="project" value="UniProtKB-KW"/>
</dbReference>
<comment type="function">
    <text evidence="10">Catalyzes the first step of diphthamide biosynthesis, i.e. the transfer of the 3-amino-3-carboxypropyl group from S-adenosyl-L-methionine (SAM) to the C2 position of the imidazole ring of the target histidine residue in translation elongation factor 2 (EF-2).</text>
</comment>
<keyword evidence="7 10" id="KW-0408">Iron</keyword>
<comment type="similarity">
    <text evidence="10">Belongs to the DPH1/DPH2 family.</text>
</comment>
<dbReference type="PANTHER" id="PTHR10762">
    <property type="entry name" value="DIPHTHAMIDE BIOSYNTHESIS PROTEIN"/>
    <property type="match status" value="1"/>
</dbReference>
<dbReference type="Gene3D" id="3.40.50.11840">
    <property type="entry name" value="Diphthamide synthesis DPH1/DPH2 domain 1"/>
    <property type="match status" value="1"/>
</dbReference>
<dbReference type="Proteomes" id="UP000509448">
    <property type="component" value="Chromosome"/>
</dbReference>
<keyword evidence="6 10" id="KW-0479">Metal-binding</keyword>
<evidence type="ECO:0000256" key="8">
    <source>
        <dbReference type="ARBA" id="ARBA00023014"/>
    </source>
</evidence>
<evidence type="ECO:0000256" key="10">
    <source>
        <dbReference type="PIRNR" id="PIRNR004967"/>
    </source>
</evidence>
<dbReference type="GO" id="GO:0090560">
    <property type="term" value="F:2-(3-amino-3-carboxypropyl)histidine synthase activity"/>
    <property type="evidence" value="ECO:0007669"/>
    <property type="project" value="UniProtKB-UniRule"/>
</dbReference>
<dbReference type="Gene3D" id="3.40.50.11860">
    <property type="entry name" value="Diphthamide synthesis DPH1/DPH2 domain 3"/>
    <property type="match status" value="1"/>
</dbReference>
<dbReference type="InterPro" id="IPR016435">
    <property type="entry name" value="DPH1/DPH2"/>
</dbReference>
<keyword evidence="5 10" id="KW-0949">S-adenosyl-L-methionine</keyword>
<dbReference type="PIRSF" id="PIRSF004967">
    <property type="entry name" value="DPH1"/>
    <property type="match status" value="1"/>
</dbReference>
<dbReference type="NCBIfam" id="TIGR00322">
    <property type="entry name" value="diphth2_R"/>
    <property type="match status" value="1"/>
</dbReference>
<gene>
    <name evidence="11" type="ORF">NAS2_0164</name>
</gene>
<evidence type="ECO:0000256" key="4">
    <source>
        <dbReference type="ARBA" id="ARBA00022679"/>
    </source>
</evidence>
<dbReference type="KEGG" id="ccai:NAS2_0164"/>
<comment type="cofactor">
    <cofactor evidence="1 10">
        <name>[4Fe-4S] cluster</name>
        <dbReference type="ChEBI" id="CHEBI:49883"/>
    </cofactor>
</comment>
<evidence type="ECO:0000256" key="5">
    <source>
        <dbReference type="ARBA" id="ARBA00022691"/>
    </source>
</evidence>
<name>A0A4P2VJQ2_9ARCH</name>
<proteinExistence type="inferred from homology"/>
<dbReference type="InterPro" id="IPR035435">
    <property type="entry name" value="DPH1/DPH2_euk_archaea"/>
</dbReference>
<protein>
    <recommendedName>
        <fullName evidence="3 10">2-(3-amino-3-carboxypropyl)histidine synthase</fullName>
        <ecNumber evidence="3 10">2.5.1.108</ecNumber>
    </recommendedName>
</protein>
<dbReference type="InterPro" id="IPR042264">
    <property type="entry name" value="DPH1/DPH2_2"/>
</dbReference>
<keyword evidence="12" id="KW-1185">Reference proteome</keyword>
<dbReference type="Pfam" id="PF01866">
    <property type="entry name" value="Diphthamide_syn"/>
    <property type="match status" value="1"/>
</dbReference>
<dbReference type="GO" id="GO:0051539">
    <property type="term" value="F:4 iron, 4 sulfur cluster binding"/>
    <property type="evidence" value="ECO:0007669"/>
    <property type="project" value="UniProtKB-UniRule"/>
</dbReference>
<evidence type="ECO:0000256" key="9">
    <source>
        <dbReference type="ARBA" id="ARBA00048403"/>
    </source>
</evidence>
<sequence length="346" mass="38226">MDFEAIDRALKDRRPRRVGVSAPDGLQSAARSVYDHLRELGIEPVIILDPTYGFCDLQDGQADALGLDLVFNLGHWSPARLSERTLLVDVEYEVPISRLQALADSLVGAARREGWRTVGLLAVGNYGRVRGKLADLLREAGAVVLPEREEITGSLLNWQVTGCMFPGAWSIRRRVDAFALLGSSRFHAIAVRLATGLRTIMVDPESLEISDVEDDAIHAARRAALAVYRAADARSFGIVTGEKSGQRYPELARAIGRSLEELGRSVYYYSAYEITTDRLGVARGVDAFIVLACPRIGLDAAGGDRPILSYPQAIQLLNLLRGKSLNMDELLRMPLWAWVGYERHER</sequence>
<comment type="pathway">
    <text evidence="2 10">Protein modification; peptidyl-diphthamide biosynthesis.</text>
</comment>
<dbReference type="SFLD" id="SFLDS00032">
    <property type="entry name" value="Radical_SAM_3-amino-3-carboxyp"/>
    <property type="match status" value="1"/>
</dbReference>
<dbReference type="AlphaFoldDB" id="A0A4P2VJQ2"/>
<keyword evidence="8 10" id="KW-0411">Iron-sulfur</keyword>
<evidence type="ECO:0000256" key="7">
    <source>
        <dbReference type="ARBA" id="ARBA00023004"/>
    </source>
</evidence>
<dbReference type="PANTHER" id="PTHR10762:SF1">
    <property type="entry name" value="2-(3-AMINO-3-CARBOXYPROPYL)HISTIDINE SYNTHASE SUBUNIT 1"/>
    <property type="match status" value="1"/>
</dbReference>
<dbReference type="InterPro" id="IPR042263">
    <property type="entry name" value="DPH1/DPH2_1"/>
</dbReference>
<dbReference type="GO" id="GO:0017183">
    <property type="term" value="P:protein histidyl modification to diphthamide"/>
    <property type="evidence" value="ECO:0007669"/>
    <property type="project" value="UniProtKB-UniRule"/>
</dbReference>
<evidence type="ECO:0000256" key="6">
    <source>
        <dbReference type="ARBA" id="ARBA00022723"/>
    </source>
</evidence>